<proteinExistence type="predicted"/>
<keyword evidence="3" id="KW-1003">Cell membrane</keyword>
<dbReference type="GO" id="GO:0005886">
    <property type="term" value="C:plasma membrane"/>
    <property type="evidence" value="ECO:0007669"/>
    <property type="project" value="UniProtKB-SubCell"/>
</dbReference>
<protein>
    <submittedName>
        <fullName evidence="9">Predicted arabinose efflux permease, MFS family</fullName>
    </submittedName>
</protein>
<dbReference type="InterPro" id="IPR011701">
    <property type="entry name" value="MFS"/>
</dbReference>
<evidence type="ECO:0000256" key="4">
    <source>
        <dbReference type="ARBA" id="ARBA00022692"/>
    </source>
</evidence>
<dbReference type="InterPro" id="IPR050171">
    <property type="entry name" value="MFS_Transporters"/>
</dbReference>
<dbReference type="OrthoDB" id="3268460at2"/>
<keyword evidence="2" id="KW-0813">Transport</keyword>
<feature type="domain" description="Major facilitator superfamily (MFS) profile" evidence="8">
    <location>
        <begin position="205"/>
        <end position="395"/>
    </location>
</feature>
<dbReference type="RefSeq" id="WP_041819788.1">
    <property type="nucleotide sequence ID" value="NZ_AYYL01000026.1"/>
</dbReference>
<reference evidence="10" key="1">
    <citation type="submission" date="2016-10" db="EMBL/GenBank/DDBJ databases">
        <authorList>
            <person name="Varghese N."/>
            <person name="Submissions S."/>
        </authorList>
    </citation>
    <scope>NUCLEOTIDE SEQUENCE [LARGE SCALE GENOMIC DNA]</scope>
    <source>
        <strain evidence="10">DSM 20403</strain>
    </source>
</reference>
<dbReference type="CDD" id="cd17329">
    <property type="entry name" value="MFS_MdtH_MDR_like"/>
    <property type="match status" value="1"/>
</dbReference>
<feature type="transmembrane region" description="Helical" evidence="7">
    <location>
        <begin position="362"/>
        <end position="387"/>
    </location>
</feature>
<keyword evidence="4 7" id="KW-0812">Transmembrane</keyword>
<evidence type="ECO:0000313" key="9">
    <source>
        <dbReference type="EMBL" id="SFG43456.1"/>
    </source>
</evidence>
<dbReference type="EMBL" id="FOPI01000020">
    <property type="protein sequence ID" value="SFG43456.1"/>
    <property type="molecule type" value="Genomic_DNA"/>
</dbReference>
<evidence type="ECO:0000256" key="1">
    <source>
        <dbReference type="ARBA" id="ARBA00004651"/>
    </source>
</evidence>
<dbReference type="GeneID" id="29802338"/>
<dbReference type="PANTHER" id="PTHR23517">
    <property type="entry name" value="RESISTANCE PROTEIN MDTM, PUTATIVE-RELATED-RELATED"/>
    <property type="match status" value="1"/>
</dbReference>
<dbReference type="InterPro" id="IPR020846">
    <property type="entry name" value="MFS_dom"/>
</dbReference>
<dbReference type="Gene3D" id="1.20.1250.20">
    <property type="entry name" value="MFS general substrate transporter like domains"/>
    <property type="match status" value="2"/>
</dbReference>
<dbReference type="GO" id="GO:0022857">
    <property type="term" value="F:transmembrane transporter activity"/>
    <property type="evidence" value="ECO:0007669"/>
    <property type="project" value="InterPro"/>
</dbReference>
<feature type="transmembrane region" description="Helical" evidence="7">
    <location>
        <begin position="40"/>
        <end position="65"/>
    </location>
</feature>
<feature type="transmembrane region" description="Helical" evidence="7">
    <location>
        <begin position="134"/>
        <end position="153"/>
    </location>
</feature>
<organism evidence="9 10">
    <name type="scientific">Ligilactobacillus ruminis DSM 20403 = NBRC 102161</name>
    <dbReference type="NCBI Taxonomy" id="1423798"/>
    <lineage>
        <taxon>Bacteria</taxon>
        <taxon>Bacillati</taxon>
        <taxon>Bacillota</taxon>
        <taxon>Bacilli</taxon>
        <taxon>Lactobacillales</taxon>
        <taxon>Lactobacillaceae</taxon>
        <taxon>Ligilactobacillus</taxon>
    </lineage>
</organism>
<feature type="transmembrane region" description="Helical" evidence="7">
    <location>
        <begin position="7"/>
        <end position="28"/>
    </location>
</feature>
<dbReference type="AlphaFoldDB" id="A0A1I2S093"/>
<evidence type="ECO:0000256" key="2">
    <source>
        <dbReference type="ARBA" id="ARBA00022448"/>
    </source>
</evidence>
<feature type="transmembrane region" description="Helical" evidence="7">
    <location>
        <begin position="203"/>
        <end position="225"/>
    </location>
</feature>
<dbReference type="PROSITE" id="PS50850">
    <property type="entry name" value="MFS"/>
    <property type="match status" value="1"/>
</dbReference>
<gene>
    <name evidence="9" type="ORF">SAMN02910432_01362</name>
</gene>
<evidence type="ECO:0000256" key="3">
    <source>
        <dbReference type="ARBA" id="ARBA00022475"/>
    </source>
</evidence>
<evidence type="ECO:0000256" key="6">
    <source>
        <dbReference type="ARBA" id="ARBA00023136"/>
    </source>
</evidence>
<evidence type="ECO:0000259" key="8">
    <source>
        <dbReference type="PROSITE" id="PS50850"/>
    </source>
</evidence>
<feature type="transmembrane region" description="Helical" evidence="7">
    <location>
        <begin position="159"/>
        <end position="182"/>
    </location>
</feature>
<dbReference type="SUPFAM" id="SSF103473">
    <property type="entry name" value="MFS general substrate transporter"/>
    <property type="match status" value="1"/>
</dbReference>
<keyword evidence="6 7" id="KW-0472">Membrane</keyword>
<accession>A0A1I2S093</accession>
<evidence type="ECO:0000256" key="5">
    <source>
        <dbReference type="ARBA" id="ARBA00022989"/>
    </source>
</evidence>
<evidence type="ECO:0000256" key="7">
    <source>
        <dbReference type="SAM" id="Phobius"/>
    </source>
</evidence>
<dbReference type="InterPro" id="IPR036259">
    <property type="entry name" value="MFS_trans_sf"/>
</dbReference>
<sequence>MKRELRLHWLLLGSLICSTGGSLLWPLTTIYMHDYLHQSLTVAGTVLFFNSITLIIGSWLGGYIYDHGKVRFFLILSVLMQAASVFLLIFFHDWPCFAFLLILDNFGNGISSTIVSSLATGIKEKDPRYVFNMIYFMQNVGVVAGTMLVGYVIEISINMIFIVNFAMYAVFLLIVWLFYFVPQHVLAKHASQKKGVSDKTPKKAAIVIFAALALYFAIDVGYSQWQSNLSVYMGQLGIPVKNYSLLWTINGIIIVLIQPLINRFDESFQTKLTHKIYLGIVLFAFGFSSLIFAKSYPYFVLSMAIVTLGEVLTFPTFPAFVSSLSSFSEKGKYQGLVTAFPALGRAVGPVLGGIIIDNFSYAALFTFTSAFVIIVGSILIGCVEINLDGNGEIKK</sequence>
<feature type="transmembrane region" description="Helical" evidence="7">
    <location>
        <begin position="299"/>
        <end position="321"/>
    </location>
</feature>
<comment type="subcellular location">
    <subcellularLocation>
        <location evidence="1">Cell membrane</location>
        <topology evidence="1">Multi-pass membrane protein</topology>
    </subcellularLocation>
</comment>
<feature type="transmembrane region" description="Helical" evidence="7">
    <location>
        <begin position="245"/>
        <end position="264"/>
    </location>
</feature>
<feature type="transmembrane region" description="Helical" evidence="7">
    <location>
        <begin position="276"/>
        <end position="293"/>
    </location>
</feature>
<feature type="transmembrane region" description="Helical" evidence="7">
    <location>
        <begin position="72"/>
        <end position="91"/>
    </location>
</feature>
<name>A0A1I2S093_9LACO</name>
<evidence type="ECO:0000313" key="10">
    <source>
        <dbReference type="Proteomes" id="UP000182635"/>
    </source>
</evidence>
<dbReference type="Pfam" id="PF07690">
    <property type="entry name" value="MFS_1"/>
    <property type="match status" value="2"/>
</dbReference>
<dbReference type="Proteomes" id="UP000182635">
    <property type="component" value="Unassembled WGS sequence"/>
</dbReference>
<dbReference type="PANTHER" id="PTHR23517:SF10">
    <property type="entry name" value="MAJOR FACILITATOR SUPERFAMILY (MFS) PROFILE DOMAIN-CONTAINING PROTEIN"/>
    <property type="match status" value="1"/>
</dbReference>
<keyword evidence="5 7" id="KW-1133">Transmembrane helix</keyword>